<feature type="region of interest" description="Disordered" evidence="3">
    <location>
        <begin position="516"/>
        <end position="605"/>
    </location>
</feature>
<protein>
    <submittedName>
        <fullName evidence="4">DUF453-domain-containing protein</fullName>
    </submittedName>
</protein>
<evidence type="ECO:0000256" key="1">
    <source>
        <dbReference type="ARBA" id="ARBA00007673"/>
    </source>
</evidence>
<dbReference type="GO" id="GO:0016853">
    <property type="term" value="F:isomerase activity"/>
    <property type="evidence" value="ECO:0007669"/>
    <property type="project" value="UniProtKB-KW"/>
</dbReference>
<feature type="compositionally biased region" description="Polar residues" evidence="3">
    <location>
        <begin position="631"/>
        <end position="646"/>
    </location>
</feature>
<comment type="similarity">
    <text evidence="1">Belongs to the PrpF family.</text>
</comment>
<dbReference type="PANTHER" id="PTHR43709:SF2">
    <property type="entry name" value="DUF453 DOMAIN PROTEIN (AFU_ORTHOLOGUE AFUA_6G00360)"/>
    <property type="match status" value="1"/>
</dbReference>
<dbReference type="PANTHER" id="PTHR43709">
    <property type="entry name" value="ACONITATE ISOMERASE-RELATED"/>
    <property type="match status" value="1"/>
</dbReference>
<dbReference type="OrthoDB" id="10267539at2759"/>
<sequence length="783" mass="86420">MKPTLPCRFSIRAYVSHPDSSVPVQRAIRAAYYRGGTSRAVIFHTRDLPWDRRVWPGIFQQLMGSGDPYGRQLDGMGAGISSLSKICLVEKYREEKLFEGKNNTFHAEERIHDGEATEPAHVDYTFVGLGIENDEVDVAGNCGNMSSAIGPYAYNARLLPREMYVKADGEVTVKIRNTNTGKFIDSTFRVVRRQAAVTGDYSIDGVTGRGSKIQLDFRSPYGSKTGKVLPTGRRVDTIAGYKVTCVDGANPAVFIRADDIGVDGTILPNDFNKLPDKLDLLEKIRKSAAVAMGIAKTEDEAPRTIPKIGIVSMSQTHTVLSGATLKTSQMDLVVRFISDTQPHRAVPLTAALTTAVAARIPGTIVEQLLAPDPVMEDAITIGHASGRLQVNAAMDPKNPLNPLSATVYRTAKRLFEGNMYWVPEVEPVESLSVKTLNRLSLGMAFVTESRDQSHIYPTETTVQQHEESNHTGDYVAPFLDDSQSEPGFDCQPLYTRLERTDDPVPRSKLMLSHQLYEAVSPRDTRPGPKPQATTPESPPDELARHPYRGTIAERPAPPQLSPASHREATWPHFSHSRSQSHSQSRDAPDAASIRERGTQSQNLHARIKEREIGVTPAKINAEYEVGGDGAATTSTPQPRESGPNTKRLTYQIKAVKEQIELYKKHLTTLLAARRHEIAHPSTIASSLPPPSSPSEPSVPSTPSQATHYFPASTEEKGREFHGWARDFAKRKAGWRQRVEKSEVKAERRAVMKERRRWWGLDKAGNIKRRLGGGTETVRGAVGK</sequence>
<dbReference type="InterPro" id="IPR007400">
    <property type="entry name" value="PrpF-like"/>
</dbReference>
<dbReference type="AlphaFoldDB" id="A0A6G1JGY5"/>
<proteinExistence type="inferred from homology"/>
<keyword evidence="5" id="KW-1185">Reference proteome</keyword>
<feature type="region of interest" description="Disordered" evidence="3">
    <location>
        <begin position="624"/>
        <end position="646"/>
    </location>
</feature>
<dbReference type="Gene3D" id="3.10.310.10">
    <property type="entry name" value="Diaminopimelate Epimerase, Chain A, domain 1"/>
    <property type="match status" value="2"/>
</dbReference>
<organism evidence="4 5">
    <name type="scientific">Lentithecium fluviatile CBS 122367</name>
    <dbReference type="NCBI Taxonomy" id="1168545"/>
    <lineage>
        <taxon>Eukaryota</taxon>
        <taxon>Fungi</taxon>
        <taxon>Dikarya</taxon>
        <taxon>Ascomycota</taxon>
        <taxon>Pezizomycotina</taxon>
        <taxon>Dothideomycetes</taxon>
        <taxon>Pleosporomycetidae</taxon>
        <taxon>Pleosporales</taxon>
        <taxon>Massarineae</taxon>
        <taxon>Lentitheciaceae</taxon>
        <taxon>Lentithecium</taxon>
    </lineage>
</organism>
<feature type="compositionally biased region" description="Basic and acidic residues" evidence="3">
    <location>
        <begin position="583"/>
        <end position="597"/>
    </location>
</feature>
<accession>A0A6G1JGY5</accession>
<evidence type="ECO:0000256" key="2">
    <source>
        <dbReference type="ARBA" id="ARBA00023235"/>
    </source>
</evidence>
<evidence type="ECO:0000313" key="5">
    <source>
        <dbReference type="Proteomes" id="UP000799291"/>
    </source>
</evidence>
<dbReference type="SUPFAM" id="SSF54506">
    <property type="entry name" value="Diaminopimelate epimerase-like"/>
    <property type="match status" value="2"/>
</dbReference>
<evidence type="ECO:0000256" key="3">
    <source>
        <dbReference type="SAM" id="MobiDB-lite"/>
    </source>
</evidence>
<dbReference type="EMBL" id="MU005572">
    <property type="protein sequence ID" value="KAF2689435.1"/>
    <property type="molecule type" value="Genomic_DNA"/>
</dbReference>
<name>A0A6G1JGY5_9PLEO</name>
<keyword evidence="2" id="KW-0413">Isomerase</keyword>
<dbReference type="Proteomes" id="UP000799291">
    <property type="component" value="Unassembled WGS sequence"/>
</dbReference>
<evidence type="ECO:0000313" key="4">
    <source>
        <dbReference type="EMBL" id="KAF2689435.1"/>
    </source>
</evidence>
<dbReference type="Pfam" id="PF04303">
    <property type="entry name" value="PrpF"/>
    <property type="match status" value="2"/>
</dbReference>
<reference evidence="4" key="1">
    <citation type="journal article" date="2020" name="Stud. Mycol.">
        <title>101 Dothideomycetes genomes: a test case for predicting lifestyles and emergence of pathogens.</title>
        <authorList>
            <person name="Haridas S."/>
            <person name="Albert R."/>
            <person name="Binder M."/>
            <person name="Bloem J."/>
            <person name="Labutti K."/>
            <person name="Salamov A."/>
            <person name="Andreopoulos B."/>
            <person name="Baker S."/>
            <person name="Barry K."/>
            <person name="Bills G."/>
            <person name="Bluhm B."/>
            <person name="Cannon C."/>
            <person name="Castanera R."/>
            <person name="Culley D."/>
            <person name="Daum C."/>
            <person name="Ezra D."/>
            <person name="Gonzalez J."/>
            <person name="Henrissat B."/>
            <person name="Kuo A."/>
            <person name="Liang C."/>
            <person name="Lipzen A."/>
            <person name="Lutzoni F."/>
            <person name="Magnuson J."/>
            <person name="Mondo S."/>
            <person name="Nolan M."/>
            <person name="Ohm R."/>
            <person name="Pangilinan J."/>
            <person name="Park H.-J."/>
            <person name="Ramirez L."/>
            <person name="Alfaro M."/>
            <person name="Sun H."/>
            <person name="Tritt A."/>
            <person name="Yoshinaga Y."/>
            <person name="Zwiers L.-H."/>
            <person name="Turgeon B."/>
            <person name="Goodwin S."/>
            <person name="Spatafora J."/>
            <person name="Crous P."/>
            <person name="Grigoriev I."/>
        </authorList>
    </citation>
    <scope>NUCLEOTIDE SEQUENCE</scope>
    <source>
        <strain evidence="4">CBS 122367</strain>
    </source>
</reference>
<feature type="compositionally biased region" description="Low complexity" evidence="3">
    <location>
        <begin position="694"/>
        <end position="703"/>
    </location>
</feature>
<feature type="region of interest" description="Disordered" evidence="3">
    <location>
        <begin position="680"/>
        <end position="717"/>
    </location>
</feature>
<gene>
    <name evidence="4" type="ORF">K458DRAFT_413710</name>
</gene>